<sequence>MFHHVIIIDMKKDTKFTRFDAIILGSTFLTAIITFLLYIGFSLYKYIKGGVWVKSLSACEVFNLFCSNNFIIKLIGDLEATLFVSLVFGLYFFIHLYLAKK</sequence>
<protein>
    <submittedName>
        <fullName evidence="2">Uncharacterized protein</fullName>
    </submittedName>
</protein>
<gene>
    <name evidence="2" type="ORF">VI33_03410</name>
</gene>
<keyword evidence="1" id="KW-0472">Membrane</keyword>
<dbReference type="AlphaFoldDB" id="A0A0H4J189"/>
<organism evidence="2 3">
    <name type="scientific">Methylophilales bacterium MBRS-H7</name>
    <dbReference type="NCBI Taxonomy" id="1623450"/>
    <lineage>
        <taxon>Bacteria</taxon>
        <taxon>Pseudomonadati</taxon>
        <taxon>Pseudomonadota</taxon>
        <taxon>Betaproteobacteria</taxon>
        <taxon>Nitrosomonadales</taxon>
        <taxon>OM43 clade</taxon>
    </lineage>
</organism>
<feature type="transmembrane region" description="Helical" evidence="1">
    <location>
        <begin position="80"/>
        <end position="99"/>
    </location>
</feature>
<accession>A0A0H4J189</accession>
<feature type="transmembrane region" description="Helical" evidence="1">
    <location>
        <begin position="21"/>
        <end position="44"/>
    </location>
</feature>
<name>A0A0H4J189_9PROT</name>
<dbReference type="Proteomes" id="UP000066549">
    <property type="component" value="Chromosome"/>
</dbReference>
<proteinExistence type="predicted"/>
<keyword evidence="1" id="KW-0812">Transmembrane</keyword>
<reference evidence="2 3" key="1">
    <citation type="submission" date="2015-03" db="EMBL/GenBank/DDBJ databases">
        <title>Comparative analysis of the OM43 clade including a novel species from Red Sea uncovers genomic and metabolic diversity among marine methylotrophs.</title>
        <authorList>
            <person name="Jimenez-Infante F."/>
            <person name="Ngugi D.K."/>
            <person name="Vinu M."/>
            <person name="Alam I."/>
            <person name="Kamau A."/>
            <person name="Blom J."/>
            <person name="Bajic V.B."/>
            <person name="Stingl U."/>
        </authorList>
    </citation>
    <scope>NUCLEOTIDE SEQUENCE [LARGE SCALE GENOMIC DNA]</scope>
    <source>
        <strain evidence="2 3">MBRSH7</strain>
    </source>
</reference>
<keyword evidence="3" id="KW-1185">Reference proteome</keyword>
<evidence type="ECO:0000313" key="3">
    <source>
        <dbReference type="Proteomes" id="UP000066549"/>
    </source>
</evidence>
<evidence type="ECO:0000313" key="2">
    <source>
        <dbReference type="EMBL" id="AKO65780.1"/>
    </source>
</evidence>
<evidence type="ECO:0000256" key="1">
    <source>
        <dbReference type="SAM" id="Phobius"/>
    </source>
</evidence>
<keyword evidence="1" id="KW-1133">Transmembrane helix</keyword>
<dbReference type="EMBL" id="CP011002">
    <property type="protein sequence ID" value="AKO65780.1"/>
    <property type="molecule type" value="Genomic_DNA"/>
</dbReference>